<evidence type="ECO:0000313" key="4">
    <source>
        <dbReference type="Proteomes" id="UP000216624"/>
    </source>
</evidence>
<organism evidence="3 4">
    <name type="scientific">Caenorhabditis remanei</name>
    <name type="common">Caenorhabditis vulgaris</name>
    <dbReference type="NCBI Taxonomy" id="31234"/>
    <lineage>
        <taxon>Eukaryota</taxon>
        <taxon>Metazoa</taxon>
        <taxon>Ecdysozoa</taxon>
        <taxon>Nematoda</taxon>
        <taxon>Chromadorea</taxon>
        <taxon>Rhabditida</taxon>
        <taxon>Rhabditina</taxon>
        <taxon>Rhabditomorpha</taxon>
        <taxon>Rhabditoidea</taxon>
        <taxon>Rhabditidae</taxon>
        <taxon>Peloderinae</taxon>
        <taxon>Caenorhabditis</taxon>
    </lineage>
</organism>
<evidence type="ECO:0000313" key="2">
    <source>
        <dbReference type="EMBL" id="KAF1770114.1"/>
    </source>
</evidence>
<gene>
    <name evidence="3" type="ORF">FL82_12471</name>
    <name evidence="2" type="ORF">GCK72_001932</name>
</gene>
<evidence type="ECO:0000256" key="1">
    <source>
        <dbReference type="SAM" id="MobiDB-lite"/>
    </source>
</evidence>
<proteinExistence type="predicted"/>
<name>A0A260YPU2_CAERE</name>
<reference evidence="2 5" key="3">
    <citation type="submission" date="2019-12" db="EMBL/GenBank/DDBJ databases">
        <title>Chromosome-level assembly of the Caenorhabditis remanei genome.</title>
        <authorList>
            <person name="Teterina A.A."/>
            <person name="Willis J.H."/>
            <person name="Phillips P.C."/>
        </authorList>
    </citation>
    <scope>NUCLEOTIDE SEQUENCE [LARGE SCALE GENOMIC DNA]</scope>
    <source>
        <strain evidence="2 5">PX506</strain>
        <tissue evidence="2">Whole organism</tissue>
    </source>
</reference>
<comment type="caution">
    <text evidence="3">The sequence shown here is derived from an EMBL/GenBank/DDBJ whole genome shotgun (WGS) entry which is preliminary data.</text>
</comment>
<feature type="non-terminal residue" evidence="3">
    <location>
        <position position="1"/>
    </location>
</feature>
<keyword evidence="4" id="KW-1185">Reference proteome</keyword>
<feature type="region of interest" description="Disordered" evidence="1">
    <location>
        <begin position="1"/>
        <end position="53"/>
    </location>
</feature>
<reference evidence="3" key="1">
    <citation type="submission" date="2017-08" db="EMBL/GenBank/DDBJ databases">
        <authorList>
            <person name="de Groot N.N."/>
        </authorList>
    </citation>
    <scope>NUCLEOTIDE SEQUENCE [LARGE SCALE GENOMIC DNA]</scope>
    <source>
        <strain evidence="3">PX439</strain>
    </source>
</reference>
<dbReference type="AlphaFoldDB" id="A0A260YPU2"/>
<reference evidence="4" key="2">
    <citation type="submission" date="2017-08" db="EMBL/GenBank/DDBJ databases">
        <authorList>
            <person name="Fierst J.L."/>
        </authorList>
    </citation>
    <scope>NUCLEOTIDE SEQUENCE [LARGE SCALE GENOMIC DNA]</scope>
    <source>
        <strain evidence="4">PX439</strain>
    </source>
</reference>
<dbReference type="Proteomes" id="UP000483820">
    <property type="component" value="Chromosome I"/>
</dbReference>
<sequence length="149" mass="15946">MSSGNSSSRRHRGPKQSRCYRAPTPASYTSTSASSTASSTAPVSPMVSERDSVRSTRSIGSCVSIVKSALCSVVAPDLEIKHGDVKNVYQLKDKGRLVVINRTNGEIVYMLRCVDGRRVFIEKGAEGASLIITNPKGKVIKSIAAQYPA</sequence>
<evidence type="ECO:0000313" key="3">
    <source>
        <dbReference type="EMBL" id="OZF75159.1"/>
    </source>
</evidence>
<protein>
    <submittedName>
        <fullName evidence="3">Uncharacterized protein</fullName>
    </submittedName>
</protein>
<dbReference type="EMBL" id="NMWX01000912">
    <property type="protein sequence ID" value="OZF75159.1"/>
    <property type="molecule type" value="Genomic_DNA"/>
</dbReference>
<accession>A0A260YPU2</accession>
<feature type="compositionally biased region" description="Low complexity" evidence="1">
    <location>
        <begin position="22"/>
        <end position="45"/>
    </location>
</feature>
<evidence type="ECO:0000313" key="5">
    <source>
        <dbReference type="Proteomes" id="UP000483820"/>
    </source>
</evidence>
<dbReference type="EMBL" id="WUAV01000001">
    <property type="protein sequence ID" value="KAF1770114.1"/>
    <property type="molecule type" value="Genomic_DNA"/>
</dbReference>
<dbReference type="Proteomes" id="UP000216624">
    <property type="component" value="Unassembled WGS sequence"/>
</dbReference>